<keyword evidence="3" id="KW-0408">Iron</keyword>
<dbReference type="Gene3D" id="1.20.120.50">
    <property type="entry name" value="Hemerythrin-like"/>
    <property type="match status" value="1"/>
</dbReference>
<dbReference type="CDD" id="cd12107">
    <property type="entry name" value="Hemerythrin"/>
    <property type="match status" value="1"/>
</dbReference>
<dbReference type="EMBL" id="PKTG01000083">
    <property type="protein sequence ID" value="PLX17644.1"/>
    <property type="molecule type" value="Genomic_DNA"/>
</dbReference>
<dbReference type="AlphaFoldDB" id="A0A2N5ZGA0"/>
<accession>A0A2N5ZGA0</accession>
<gene>
    <name evidence="4" type="ORF">C0601_06340</name>
</gene>
<dbReference type="SUPFAM" id="SSF47188">
    <property type="entry name" value="Hemerythrin-like"/>
    <property type="match status" value="1"/>
</dbReference>
<keyword evidence="2" id="KW-0479">Metal-binding</keyword>
<evidence type="ECO:0008006" key="6">
    <source>
        <dbReference type="Google" id="ProtNLM"/>
    </source>
</evidence>
<proteinExistence type="inferred from homology"/>
<sequence length="131" mass="15506">MAGFRFSDREKSILASFDNLSMLIDSNSNLLSSRDCFYDLATTIVSFFDSEERYMISNGFEFSDEHIREHEKVRKLLLKIIRDIDKGICQEAIKEIYNLKTILLRHFTREDKRLSDFQIERSRKISESIPK</sequence>
<dbReference type="InterPro" id="IPR035938">
    <property type="entry name" value="Hemerythrin-like_sf"/>
</dbReference>
<comment type="caution">
    <text evidence="4">The sequence shown here is derived from an EMBL/GenBank/DDBJ whole genome shotgun (WGS) entry which is preliminary data.</text>
</comment>
<evidence type="ECO:0000256" key="1">
    <source>
        <dbReference type="ARBA" id="ARBA00010587"/>
    </source>
</evidence>
<dbReference type="GO" id="GO:0046872">
    <property type="term" value="F:metal ion binding"/>
    <property type="evidence" value="ECO:0007669"/>
    <property type="project" value="UniProtKB-KW"/>
</dbReference>
<organism evidence="4 5">
    <name type="scientific">Muiribacterium halophilum</name>
    <dbReference type="NCBI Taxonomy" id="2053465"/>
    <lineage>
        <taxon>Bacteria</taxon>
        <taxon>Candidatus Muiribacteriota</taxon>
        <taxon>Candidatus Muiribacteriia</taxon>
        <taxon>Candidatus Muiribacteriales</taxon>
        <taxon>Candidatus Muiribacteriaceae</taxon>
        <taxon>Candidatus Muiribacterium</taxon>
    </lineage>
</organism>
<evidence type="ECO:0000256" key="2">
    <source>
        <dbReference type="ARBA" id="ARBA00022723"/>
    </source>
</evidence>
<evidence type="ECO:0000313" key="5">
    <source>
        <dbReference type="Proteomes" id="UP000234857"/>
    </source>
</evidence>
<comment type="similarity">
    <text evidence="1">Belongs to the hemerythrin family.</text>
</comment>
<dbReference type="InterPro" id="IPR012827">
    <property type="entry name" value="Hemerythrin_metal-bd"/>
</dbReference>
<reference evidence="4 5" key="1">
    <citation type="submission" date="2017-11" db="EMBL/GenBank/DDBJ databases">
        <title>Genome-resolved metagenomics identifies genetic mobility, metabolic interactions, and unexpected diversity in perchlorate-reducing communities.</title>
        <authorList>
            <person name="Barnum T.P."/>
            <person name="Figueroa I.A."/>
            <person name="Carlstrom C.I."/>
            <person name="Lucas L.N."/>
            <person name="Engelbrektson A.L."/>
            <person name="Coates J.D."/>
        </authorList>
    </citation>
    <scope>NUCLEOTIDE SEQUENCE [LARGE SCALE GENOMIC DNA]</scope>
    <source>
        <strain evidence="4">BM706</strain>
    </source>
</reference>
<name>A0A2N5ZGA0_MUIH1</name>
<evidence type="ECO:0000256" key="3">
    <source>
        <dbReference type="ARBA" id="ARBA00023004"/>
    </source>
</evidence>
<dbReference type="Proteomes" id="UP000234857">
    <property type="component" value="Unassembled WGS sequence"/>
</dbReference>
<evidence type="ECO:0000313" key="4">
    <source>
        <dbReference type="EMBL" id="PLX17644.1"/>
    </source>
</evidence>
<protein>
    <recommendedName>
        <fullName evidence="6">Hemerythrin-like domain-containing protein</fullName>
    </recommendedName>
</protein>